<evidence type="ECO:0000313" key="5">
    <source>
        <dbReference type="Proteomes" id="UP000253501"/>
    </source>
</evidence>
<dbReference type="SMART" id="SM00116">
    <property type="entry name" value="CBS"/>
    <property type="match status" value="2"/>
</dbReference>
<dbReference type="PANTHER" id="PTHR43080">
    <property type="entry name" value="CBS DOMAIN-CONTAINING PROTEIN CBSX3, MITOCHONDRIAL"/>
    <property type="match status" value="1"/>
</dbReference>
<keyword evidence="1 2" id="KW-0129">CBS domain</keyword>
<dbReference type="RefSeq" id="WP_114132103.1">
    <property type="nucleotide sequence ID" value="NZ_CP068436.1"/>
</dbReference>
<dbReference type="Gene3D" id="3.10.580.10">
    <property type="entry name" value="CBS-domain"/>
    <property type="match status" value="1"/>
</dbReference>
<dbReference type="Proteomes" id="UP000253501">
    <property type="component" value="Unassembled WGS sequence"/>
</dbReference>
<dbReference type="PROSITE" id="PS51371">
    <property type="entry name" value="CBS"/>
    <property type="match status" value="2"/>
</dbReference>
<reference evidence="4 5" key="1">
    <citation type="submission" date="2018-04" db="EMBL/GenBank/DDBJ databases">
        <title>Cupriavidus necator CR12 genome sequencing and assembly.</title>
        <authorList>
            <person name="Ben Fekih I."/>
            <person name="Mazhar H.S."/>
            <person name="Bello S.K."/>
            <person name="Rensing C."/>
        </authorList>
    </citation>
    <scope>NUCLEOTIDE SEQUENCE [LARGE SCALE GENOMIC DNA]</scope>
    <source>
        <strain evidence="4 5">CR12</strain>
    </source>
</reference>
<dbReference type="Pfam" id="PF00571">
    <property type="entry name" value="CBS"/>
    <property type="match status" value="2"/>
</dbReference>
<dbReference type="SUPFAM" id="SSF54631">
    <property type="entry name" value="CBS-domain pair"/>
    <property type="match status" value="1"/>
</dbReference>
<dbReference type="InterPro" id="IPR046342">
    <property type="entry name" value="CBS_dom_sf"/>
</dbReference>
<comment type="caution">
    <text evidence="4">The sequence shown here is derived from an EMBL/GenBank/DDBJ whole genome shotgun (WGS) entry which is preliminary data.</text>
</comment>
<dbReference type="AlphaFoldDB" id="A0A367PMM2"/>
<proteinExistence type="predicted"/>
<dbReference type="PANTHER" id="PTHR43080:SF2">
    <property type="entry name" value="CBS DOMAIN-CONTAINING PROTEIN"/>
    <property type="match status" value="1"/>
</dbReference>
<dbReference type="InterPro" id="IPR051257">
    <property type="entry name" value="Diverse_CBS-Domain"/>
</dbReference>
<evidence type="ECO:0000313" key="4">
    <source>
        <dbReference type="EMBL" id="RCJ08296.1"/>
    </source>
</evidence>
<dbReference type="InterPro" id="IPR000644">
    <property type="entry name" value="CBS_dom"/>
</dbReference>
<evidence type="ECO:0000256" key="1">
    <source>
        <dbReference type="ARBA" id="ARBA00023122"/>
    </source>
</evidence>
<feature type="domain" description="CBS" evidence="3">
    <location>
        <begin position="7"/>
        <end position="67"/>
    </location>
</feature>
<gene>
    <name evidence="4" type="ORF">DDK22_11715</name>
</gene>
<name>A0A367PMM2_CUPNE</name>
<protein>
    <submittedName>
        <fullName evidence="4">CBS domain-containing protein</fullName>
    </submittedName>
</protein>
<accession>A0A367PMM2</accession>
<feature type="domain" description="CBS" evidence="3">
    <location>
        <begin position="76"/>
        <end position="131"/>
    </location>
</feature>
<evidence type="ECO:0000256" key="2">
    <source>
        <dbReference type="PROSITE-ProRule" id="PRU00703"/>
    </source>
</evidence>
<organism evidence="4 5">
    <name type="scientific">Cupriavidus necator</name>
    <name type="common">Alcaligenes eutrophus</name>
    <name type="synonym">Ralstonia eutropha</name>
    <dbReference type="NCBI Taxonomy" id="106590"/>
    <lineage>
        <taxon>Bacteria</taxon>
        <taxon>Pseudomonadati</taxon>
        <taxon>Pseudomonadota</taxon>
        <taxon>Betaproteobacteria</taxon>
        <taxon>Burkholderiales</taxon>
        <taxon>Burkholderiaceae</taxon>
        <taxon>Cupriavidus</taxon>
    </lineage>
</organism>
<evidence type="ECO:0000259" key="3">
    <source>
        <dbReference type="PROSITE" id="PS51371"/>
    </source>
</evidence>
<dbReference type="EMBL" id="QDHA01000026">
    <property type="protein sequence ID" value="RCJ08296.1"/>
    <property type="molecule type" value="Genomic_DNA"/>
</dbReference>
<sequence length="154" mass="16403">MLVQDICSAKAVHVPLSCTLQEAALQMRDRHVGALIVTENSPAGTRAVGMVTDRDIVIGATATGADPCQTDVVEVMTRGLVGIQRDAVVADAMQLMLTHGVRRLAVLDGDAVMGVIALDDLFAALATDWGMLFSLVRKEQERERSSSVQALSQT</sequence>